<dbReference type="EMBL" id="OJIN01000119">
    <property type="protein sequence ID" value="SPD74135.1"/>
    <property type="molecule type" value="Genomic_DNA"/>
</dbReference>
<feature type="transmembrane region" description="Helical" evidence="3">
    <location>
        <begin position="29"/>
        <end position="46"/>
    </location>
</feature>
<feature type="domain" description="Photosynthesis system II assembly factor Ycf48/Hcf136-like" evidence="4">
    <location>
        <begin position="57"/>
        <end position="135"/>
    </location>
</feature>
<dbReference type="InterPro" id="IPR028203">
    <property type="entry name" value="PSII_CF48-like_dom"/>
</dbReference>
<keyword evidence="3" id="KW-0812">Transmembrane</keyword>
<organism evidence="5">
    <name type="scientific">uncultured Desulfobacterium sp</name>
    <dbReference type="NCBI Taxonomy" id="201089"/>
    <lineage>
        <taxon>Bacteria</taxon>
        <taxon>Pseudomonadati</taxon>
        <taxon>Thermodesulfobacteriota</taxon>
        <taxon>Desulfobacteria</taxon>
        <taxon>Desulfobacterales</taxon>
        <taxon>Desulfobacteriaceae</taxon>
        <taxon>Desulfobacterium</taxon>
        <taxon>environmental samples</taxon>
    </lineage>
</organism>
<dbReference type="Pfam" id="PF14870">
    <property type="entry name" value="PSII_BNR"/>
    <property type="match status" value="2"/>
</dbReference>
<keyword evidence="2" id="KW-0604">Photosystem II</keyword>
<dbReference type="SUPFAM" id="SSF110296">
    <property type="entry name" value="Oligoxyloglucan reducing end-specific cellobiohydrolase"/>
    <property type="match status" value="1"/>
</dbReference>
<dbReference type="GO" id="GO:0015979">
    <property type="term" value="P:photosynthesis"/>
    <property type="evidence" value="ECO:0007669"/>
    <property type="project" value="UniProtKB-KW"/>
</dbReference>
<evidence type="ECO:0000256" key="3">
    <source>
        <dbReference type="SAM" id="Phobius"/>
    </source>
</evidence>
<evidence type="ECO:0000256" key="2">
    <source>
        <dbReference type="ARBA" id="ARBA00023276"/>
    </source>
</evidence>
<proteinExistence type="predicted"/>
<dbReference type="PANTHER" id="PTHR47199">
    <property type="entry name" value="PHOTOSYSTEM II STABILITY/ASSEMBLY FACTOR HCF136, CHLOROPLASTIC"/>
    <property type="match status" value="1"/>
</dbReference>
<dbReference type="AlphaFoldDB" id="A0A445MXE0"/>
<sequence>MFCVAEEKNRFYTKDNTSFCSWRLLIRHYYLILISILLLNTFLWSMCISSGQADSQLARRDKAFSINFRDNKYGWIVGDNGLALRTEDGGGSWQRVSMSEDYTFNDVYFVGKKGWIVGGGGVILHTDDSGITWSTQSATGGGPPTLEISTGADRTCPVVEPSSALRQTLMKVFFIDQDKGITVGADGTILRTEDGGINWINVSPNLLEILPAELIDRGVTSVNLYDVLFLNETSGWVVGDWGTILCTADEGKTWKVSHIGHFPPLFSISFKNLKEGWTVGQNGFALKTDNGGDTWTKFSIDTENSLYRIQVKEDYGVIVGDQAITFESNDGGKTWRSINSNLQPPYPWFVDVCLLPSNSARIVTVGKGIIKDTKIGSNQ</sequence>
<gene>
    <name evidence="5" type="ORF">PITCH_A2050023</name>
</gene>
<protein>
    <recommendedName>
        <fullName evidence="4">Photosynthesis system II assembly factor Ycf48/Hcf136-like domain-containing protein</fullName>
    </recommendedName>
</protein>
<keyword evidence="1" id="KW-0602">Photosynthesis</keyword>
<dbReference type="Gene3D" id="2.130.10.10">
    <property type="entry name" value="YVTN repeat-like/Quinoprotein amine dehydrogenase"/>
    <property type="match status" value="2"/>
</dbReference>
<accession>A0A445MXE0</accession>
<evidence type="ECO:0000313" key="5">
    <source>
        <dbReference type="EMBL" id="SPD74135.1"/>
    </source>
</evidence>
<evidence type="ECO:0000259" key="4">
    <source>
        <dbReference type="Pfam" id="PF14870"/>
    </source>
</evidence>
<reference evidence="5" key="1">
    <citation type="submission" date="2018-01" db="EMBL/GenBank/DDBJ databases">
        <authorList>
            <person name="Regsiter A."/>
            <person name="William W."/>
        </authorList>
    </citation>
    <scope>NUCLEOTIDE SEQUENCE</scope>
    <source>
        <strain evidence="5">TRIP AH-1</strain>
    </source>
</reference>
<evidence type="ECO:0000256" key="1">
    <source>
        <dbReference type="ARBA" id="ARBA00022531"/>
    </source>
</evidence>
<keyword evidence="3" id="KW-1133">Transmembrane helix</keyword>
<dbReference type="InterPro" id="IPR015943">
    <property type="entry name" value="WD40/YVTN_repeat-like_dom_sf"/>
</dbReference>
<name>A0A445MXE0_9BACT</name>
<dbReference type="GO" id="GO:0009523">
    <property type="term" value="C:photosystem II"/>
    <property type="evidence" value="ECO:0007669"/>
    <property type="project" value="UniProtKB-KW"/>
</dbReference>
<keyword evidence="3" id="KW-0472">Membrane</keyword>
<dbReference type="PANTHER" id="PTHR47199:SF2">
    <property type="entry name" value="PHOTOSYSTEM II STABILITY_ASSEMBLY FACTOR HCF136, CHLOROPLASTIC"/>
    <property type="match status" value="1"/>
</dbReference>
<feature type="domain" description="Photosynthesis system II assembly factor Ycf48/Hcf136-like" evidence="4">
    <location>
        <begin position="221"/>
        <end position="302"/>
    </location>
</feature>